<feature type="compositionally biased region" description="Basic and acidic residues" evidence="1">
    <location>
        <begin position="15"/>
        <end position="29"/>
    </location>
</feature>
<feature type="transmembrane region" description="Helical" evidence="2">
    <location>
        <begin position="227"/>
        <end position="251"/>
    </location>
</feature>
<protein>
    <recommendedName>
        <fullName evidence="3">DUF6535 domain-containing protein</fullName>
    </recommendedName>
</protein>
<evidence type="ECO:0000256" key="1">
    <source>
        <dbReference type="SAM" id="MobiDB-lite"/>
    </source>
</evidence>
<evidence type="ECO:0000256" key="2">
    <source>
        <dbReference type="SAM" id="Phobius"/>
    </source>
</evidence>
<evidence type="ECO:0000259" key="3">
    <source>
        <dbReference type="Pfam" id="PF20153"/>
    </source>
</evidence>
<reference evidence="4 5" key="1">
    <citation type="submission" date="2014-04" db="EMBL/GenBank/DDBJ databases">
        <title>Evolutionary Origins and Diversification of the Mycorrhizal Mutualists.</title>
        <authorList>
            <consortium name="DOE Joint Genome Institute"/>
            <consortium name="Mycorrhizal Genomics Consortium"/>
            <person name="Kohler A."/>
            <person name="Kuo A."/>
            <person name="Nagy L.G."/>
            <person name="Floudas D."/>
            <person name="Copeland A."/>
            <person name="Barry K.W."/>
            <person name="Cichocki N."/>
            <person name="Veneault-Fourrey C."/>
            <person name="LaButti K."/>
            <person name="Lindquist E.A."/>
            <person name="Lipzen A."/>
            <person name="Lundell T."/>
            <person name="Morin E."/>
            <person name="Murat C."/>
            <person name="Riley R."/>
            <person name="Ohm R."/>
            <person name="Sun H."/>
            <person name="Tunlid A."/>
            <person name="Henrissat B."/>
            <person name="Grigoriev I.V."/>
            <person name="Hibbett D.S."/>
            <person name="Martin F."/>
        </authorList>
    </citation>
    <scope>NUCLEOTIDE SEQUENCE [LARGE SCALE GENOMIC DNA]</scope>
    <source>
        <strain evidence="4 5">Koide BX008</strain>
    </source>
</reference>
<dbReference type="OrthoDB" id="2756178at2759"/>
<keyword evidence="2" id="KW-0812">Transmembrane</keyword>
<feature type="transmembrane region" description="Helical" evidence="2">
    <location>
        <begin position="196"/>
        <end position="220"/>
    </location>
</feature>
<evidence type="ECO:0000313" key="5">
    <source>
        <dbReference type="Proteomes" id="UP000054549"/>
    </source>
</evidence>
<organism evidence="4 5">
    <name type="scientific">Amanita muscaria (strain Koide BX008)</name>
    <dbReference type="NCBI Taxonomy" id="946122"/>
    <lineage>
        <taxon>Eukaryota</taxon>
        <taxon>Fungi</taxon>
        <taxon>Dikarya</taxon>
        <taxon>Basidiomycota</taxon>
        <taxon>Agaricomycotina</taxon>
        <taxon>Agaricomycetes</taxon>
        <taxon>Agaricomycetidae</taxon>
        <taxon>Agaricales</taxon>
        <taxon>Pluteineae</taxon>
        <taxon>Amanitaceae</taxon>
        <taxon>Amanita</taxon>
    </lineage>
</organism>
<dbReference type="InParanoid" id="A0A0C2VZV7"/>
<keyword evidence="2" id="KW-1133">Transmembrane helix</keyword>
<feature type="transmembrane region" description="Helical" evidence="2">
    <location>
        <begin position="66"/>
        <end position="85"/>
    </location>
</feature>
<keyword evidence="5" id="KW-1185">Reference proteome</keyword>
<keyword evidence="2" id="KW-0472">Membrane</keyword>
<feature type="domain" description="DUF6535" evidence="3">
    <location>
        <begin position="49"/>
        <end position="222"/>
    </location>
</feature>
<sequence>MSTTPVPPVSVNRGSKTEKREHKLWRSDDPNYVETMPQGKGSPLDQIYTRMQQYDKGICKEWQDEIEHLLIFAGLFSATVTAFLVDSYKWLQQDRTDVSAQLLSQISLQLSAIANNSTPVPPSTILDEAFIPASQSIRVNIFWFTSLVLCLSTVIFGILCLQWLGEFARNISLSPADAITIRQMHYDGLERWKVPTIIDCLPVILQISVILFFAGLLDLLWSVHKTVATVVTVFVGLVTMGIIFTTAAPVIQTIIDFRHFTSVGNDTNACVIPCPYRSPLSSFALHIFMIKHRSWAEFDIFSHKGSMRPSHAKKTYNPKGLARALRWIMAKLSPELNQDIPQDVYHLLHDVIDCSTTRAVLLDWAELMGETRNLRNTLEDLRSSGMKQARYDLLMERLLRKTSPVQENRKLLLELQVRCINTLGDKKMADMGEVFLEVAHNCYYYLLENKGASSLDDDGLLFQCLMTIMKSYNHLYDHQRMSGAADCISSVLNAVIQSTQVKDGDGNAPLCYQVLDQFKLMLEGVYQRTGDSSIPNQNVCSTVQLLRQLDLHAIKKWVTDVQRITGNYVPLVDGMIPFMEKLKLDPGKEAEAEVEDVKGQLDAYHKSRSWSLEI</sequence>
<dbReference type="Proteomes" id="UP000054549">
    <property type="component" value="Unassembled WGS sequence"/>
</dbReference>
<feature type="region of interest" description="Disordered" evidence="1">
    <location>
        <begin position="1"/>
        <end position="39"/>
    </location>
</feature>
<gene>
    <name evidence="4" type="ORF">M378DRAFT_114042</name>
</gene>
<proteinExistence type="predicted"/>
<accession>A0A0C2VZV7</accession>
<dbReference type="InterPro" id="IPR045338">
    <property type="entry name" value="DUF6535"/>
</dbReference>
<dbReference type="AlphaFoldDB" id="A0A0C2VZV7"/>
<evidence type="ECO:0000313" key="4">
    <source>
        <dbReference type="EMBL" id="KIL54382.1"/>
    </source>
</evidence>
<dbReference type="HOGENOM" id="CLU_444779_0_0_1"/>
<feature type="transmembrane region" description="Helical" evidence="2">
    <location>
        <begin position="141"/>
        <end position="164"/>
    </location>
</feature>
<name>A0A0C2VZV7_AMAMK</name>
<dbReference type="EMBL" id="KN818777">
    <property type="protein sequence ID" value="KIL54382.1"/>
    <property type="molecule type" value="Genomic_DNA"/>
</dbReference>
<dbReference type="STRING" id="946122.A0A0C2VZV7"/>
<dbReference type="Pfam" id="PF20153">
    <property type="entry name" value="DUF6535"/>
    <property type="match status" value="1"/>
</dbReference>